<dbReference type="OrthoDB" id="5420070at2"/>
<gene>
    <name evidence="1" type="ORF">ATO3_09280</name>
</gene>
<dbReference type="InterPro" id="IPR038561">
    <property type="entry name" value="SoxD_sf"/>
</dbReference>
<sequence>MLIPHPLLGPRDAQEFTYLGDARLIDRPDGMAEGAGAAFHDYLYLRDNPAGPHRELWYHEHGDRSWLVVTRDTTTHEILGAELVKGPGR</sequence>
<keyword evidence="2" id="KW-1185">Reference proteome</keyword>
<reference evidence="1 2" key="1">
    <citation type="submission" date="2013-04" db="EMBL/GenBank/DDBJ databases">
        <title>Oceanicola sp. 22II1-22F33 Genome Sequencing.</title>
        <authorList>
            <person name="Lai Q."/>
            <person name="Li G."/>
            <person name="Shao Z."/>
        </authorList>
    </citation>
    <scope>NUCLEOTIDE SEQUENCE [LARGE SCALE GENOMIC DNA]</scope>
    <source>
        <strain evidence="1 2">22II1-22F33</strain>
    </source>
</reference>
<dbReference type="GO" id="GO:0046653">
    <property type="term" value="P:tetrahydrofolate metabolic process"/>
    <property type="evidence" value="ECO:0007669"/>
    <property type="project" value="InterPro"/>
</dbReference>
<evidence type="ECO:0000313" key="2">
    <source>
        <dbReference type="Proteomes" id="UP000215377"/>
    </source>
</evidence>
<comment type="caution">
    <text evidence="1">The sequence shown here is derived from an EMBL/GenBank/DDBJ whole genome shotgun (WGS) entry which is preliminary data.</text>
</comment>
<dbReference type="InterPro" id="IPR006279">
    <property type="entry name" value="SoxD"/>
</dbReference>
<dbReference type="AlphaFoldDB" id="A0A225NLH6"/>
<protein>
    <submittedName>
        <fullName evidence="1">Sarcosine oxidase subunit delta</fullName>
    </submittedName>
</protein>
<dbReference type="RefSeq" id="WP_088649576.1">
    <property type="nucleotide sequence ID" value="NZ_AQQR01000003.1"/>
</dbReference>
<dbReference type="Gene3D" id="3.30.2270.10">
    <property type="entry name" value="Folate-binding superfamily"/>
    <property type="match status" value="1"/>
</dbReference>
<dbReference type="Proteomes" id="UP000215377">
    <property type="component" value="Unassembled WGS sequence"/>
</dbReference>
<proteinExistence type="predicted"/>
<accession>A0A225NLH6</accession>
<organism evidence="1 2">
    <name type="scientific">Marinibacterium profundimaris</name>
    <dbReference type="NCBI Taxonomy" id="1679460"/>
    <lineage>
        <taxon>Bacteria</taxon>
        <taxon>Pseudomonadati</taxon>
        <taxon>Pseudomonadota</taxon>
        <taxon>Alphaproteobacteria</taxon>
        <taxon>Rhodobacterales</taxon>
        <taxon>Paracoccaceae</taxon>
        <taxon>Marinibacterium</taxon>
    </lineage>
</organism>
<evidence type="ECO:0000313" key="1">
    <source>
        <dbReference type="EMBL" id="OWU74783.1"/>
    </source>
</evidence>
<dbReference type="Pfam" id="PF04267">
    <property type="entry name" value="SoxD"/>
    <property type="match status" value="1"/>
</dbReference>
<name>A0A225NLH6_9RHOB</name>
<dbReference type="EMBL" id="AQQR01000003">
    <property type="protein sequence ID" value="OWU74783.1"/>
    <property type="molecule type" value="Genomic_DNA"/>
</dbReference>
<dbReference type="GO" id="GO:0008115">
    <property type="term" value="F:sarcosine oxidase activity"/>
    <property type="evidence" value="ECO:0007669"/>
    <property type="project" value="InterPro"/>
</dbReference>